<evidence type="ECO:0000256" key="5">
    <source>
        <dbReference type="SAM" id="Phobius"/>
    </source>
</evidence>
<dbReference type="InterPro" id="IPR010432">
    <property type="entry name" value="RDD"/>
</dbReference>
<evidence type="ECO:0000256" key="3">
    <source>
        <dbReference type="ARBA" id="ARBA00022989"/>
    </source>
</evidence>
<dbReference type="PANTHER" id="PTHR38480">
    <property type="entry name" value="SLR0254 PROTEIN"/>
    <property type="match status" value="1"/>
</dbReference>
<evidence type="ECO:0000256" key="2">
    <source>
        <dbReference type="ARBA" id="ARBA00022692"/>
    </source>
</evidence>
<dbReference type="RefSeq" id="WP_027883648.1">
    <property type="nucleotide sequence ID" value="NZ_BMWY01000002.1"/>
</dbReference>
<feature type="transmembrane region" description="Helical" evidence="5">
    <location>
        <begin position="56"/>
        <end position="73"/>
    </location>
</feature>
<comment type="subcellular location">
    <subcellularLocation>
        <location evidence="1">Membrane</location>
        <topology evidence="1">Multi-pass membrane protein</topology>
    </subcellularLocation>
</comment>
<dbReference type="Proteomes" id="UP000615593">
    <property type="component" value="Unassembled WGS sequence"/>
</dbReference>
<feature type="transmembrane region" description="Helical" evidence="5">
    <location>
        <begin position="106"/>
        <end position="130"/>
    </location>
</feature>
<dbReference type="EMBL" id="BMWY01000002">
    <property type="protein sequence ID" value="GGZ51603.1"/>
    <property type="molecule type" value="Genomic_DNA"/>
</dbReference>
<feature type="domain" description="RDD" evidence="6">
    <location>
        <begin position="19"/>
        <end position="143"/>
    </location>
</feature>
<keyword evidence="8" id="KW-1185">Reference proteome</keyword>
<dbReference type="Pfam" id="PF06271">
    <property type="entry name" value="RDD"/>
    <property type="match status" value="1"/>
</dbReference>
<reference evidence="8" key="1">
    <citation type="journal article" date="2019" name="Int. J. Syst. Evol. Microbiol.">
        <title>The Global Catalogue of Microorganisms (GCM) 10K type strain sequencing project: providing services to taxonomists for standard genome sequencing and annotation.</title>
        <authorList>
            <consortium name="The Broad Institute Genomics Platform"/>
            <consortium name="The Broad Institute Genome Sequencing Center for Infectious Disease"/>
            <person name="Wu L."/>
            <person name="Ma J."/>
        </authorList>
    </citation>
    <scope>NUCLEOTIDE SEQUENCE [LARGE SCALE GENOMIC DNA]</scope>
    <source>
        <strain evidence="8">KCTC 12708</strain>
    </source>
</reference>
<comment type="caution">
    <text evidence="7">The sequence shown here is derived from an EMBL/GenBank/DDBJ whole genome shotgun (WGS) entry which is preliminary data.</text>
</comment>
<keyword evidence="2 5" id="KW-0812">Transmembrane</keyword>
<feature type="transmembrane region" description="Helical" evidence="5">
    <location>
        <begin position="25"/>
        <end position="49"/>
    </location>
</feature>
<evidence type="ECO:0000256" key="4">
    <source>
        <dbReference type="ARBA" id="ARBA00023136"/>
    </source>
</evidence>
<organism evidence="7 8">
    <name type="scientific">Mesonia mobilis</name>
    <dbReference type="NCBI Taxonomy" id="369791"/>
    <lineage>
        <taxon>Bacteria</taxon>
        <taxon>Pseudomonadati</taxon>
        <taxon>Bacteroidota</taxon>
        <taxon>Flavobacteriia</taxon>
        <taxon>Flavobacteriales</taxon>
        <taxon>Flavobacteriaceae</taxon>
        <taxon>Mesonia</taxon>
    </lineage>
</organism>
<dbReference type="PANTHER" id="PTHR38480:SF1">
    <property type="entry name" value="SLR0254 PROTEIN"/>
    <property type="match status" value="1"/>
</dbReference>
<keyword evidence="3 5" id="KW-1133">Transmembrane helix</keyword>
<evidence type="ECO:0000313" key="8">
    <source>
        <dbReference type="Proteomes" id="UP000615593"/>
    </source>
</evidence>
<name>A0ABQ3BR17_9FLAO</name>
<evidence type="ECO:0000313" key="7">
    <source>
        <dbReference type="EMBL" id="GGZ51603.1"/>
    </source>
</evidence>
<evidence type="ECO:0000256" key="1">
    <source>
        <dbReference type="ARBA" id="ARBA00004141"/>
    </source>
</evidence>
<protein>
    <submittedName>
        <fullName evidence="7">RDD family protein</fullName>
    </submittedName>
</protein>
<proteinExistence type="predicted"/>
<sequence>MDNFQIETAQNVSINQNIANLGDRVLAYIVDVLVMIAYMILTSVLLGFLSLGMREQWVYMLIVGLPPFLYPMLSETFWNGQTVGKALLRIRVVKLDGSRAGFSNFAIRWLLGMIELGMTSGSLALVVYLFNGKGQRLGDIAAKTAVISEKQRVFLHHTLNVDVEEDYQPQYPQVTIFNDNEIQTIKNLFQKAKRESNHAIIVSLSNKTSEMMQITPNEKPIKFIEKVIADYNYYTQQ</sequence>
<keyword evidence="4 5" id="KW-0472">Membrane</keyword>
<gene>
    <name evidence="7" type="ORF">GCM10008088_11830</name>
</gene>
<accession>A0ABQ3BR17</accession>
<dbReference type="GeneID" id="94368847"/>
<evidence type="ECO:0000259" key="6">
    <source>
        <dbReference type="Pfam" id="PF06271"/>
    </source>
</evidence>